<reference evidence="5 6" key="1">
    <citation type="submission" date="2023-11" db="EMBL/GenBank/DDBJ databases">
        <title>Dfirmibasis_genome.</title>
        <authorList>
            <person name="Edelbroek B."/>
            <person name="Kjellin J."/>
            <person name="Jerlstrom-Hultqvist J."/>
            <person name="Soderbom F."/>
        </authorList>
    </citation>
    <scope>NUCLEOTIDE SEQUENCE [LARGE SCALE GENOMIC DNA]</scope>
    <source>
        <strain evidence="5 6">TNS-C-14</strain>
    </source>
</reference>
<dbReference type="InterPro" id="IPR014038">
    <property type="entry name" value="EF1B_bsu/dsu_GNE"/>
</dbReference>
<dbReference type="InterPro" id="IPR049720">
    <property type="entry name" value="EF1B_bsu/dsu"/>
</dbReference>
<dbReference type="PANTHER" id="PTHR11595">
    <property type="entry name" value="EF-HAND AND COILED-COIL DOMAIN-CONTAINING FAMILY MEMBER"/>
    <property type="match status" value="1"/>
</dbReference>
<evidence type="ECO:0000256" key="1">
    <source>
        <dbReference type="ARBA" id="ARBA00007411"/>
    </source>
</evidence>
<evidence type="ECO:0000313" key="6">
    <source>
        <dbReference type="Proteomes" id="UP001344447"/>
    </source>
</evidence>
<dbReference type="Proteomes" id="UP001344447">
    <property type="component" value="Unassembled WGS sequence"/>
</dbReference>
<dbReference type="GO" id="GO:0005085">
    <property type="term" value="F:guanyl-nucleotide exchange factor activity"/>
    <property type="evidence" value="ECO:0007669"/>
    <property type="project" value="TreeGrafter"/>
</dbReference>
<evidence type="ECO:0000256" key="3">
    <source>
        <dbReference type="ARBA" id="ARBA00022917"/>
    </source>
</evidence>
<dbReference type="Gene3D" id="3.30.70.60">
    <property type="match status" value="1"/>
</dbReference>
<dbReference type="InterPro" id="IPR036219">
    <property type="entry name" value="eEF-1beta-like_sf"/>
</dbReference>
<dbReference type="PANTHER" id="PTHR11595:SF21">
    <property type="entry name" value="ELONGATION FACTOR 1-BETA"/>
    <property type="match status" value="1"/>
</dbReference>
<evidence type="ECO:0000313" key="5">
    <source>
        <dbReference type="EMBL" id="KAK5584150.1"/>
    </source>
</evidence>
<dbReference type="SMART" id="SM00888">
    <property type="entry name" value="EF1_GNE"/>
    <property type="match status" value="1"/>
</dbReference>
<comment type="similarity">
    <text evidence="1">Belongs to the EF-1-beta/EF-1-delta family.</text>
</comment>
<dbReference type="EMBL" id="JAVFKY010000001">
    <property type="protein sequence ID" value="KAK5584150.1"/>
    <property type="molecule type" value="Genomic_DNA"/>
</dbReference>
<feature type="domain" description="Translation elongation factor EF1B beta/delta subunit guanine nucleotide exchange" evidence="4">
    <location>
        <begin position="4"/>
        <end position="89"/>
    </location>
</feature>
<dbReference type="InterPro" id="IPR014717">
    <property type="entry name" value="Transl_elong_EF1B/ribsomal_bS6"/>
</dbReference>
<dbReference type="SUPFAM" id="SSF54984">
    <property type="entry name" value="eEF-1beta-like"/>
    <property type="match status" value="1"/>
</dbReference>
<accession>A0AAN7Z4S8</accession>
<dbReference type="GO" id="GO:0005853">
    <property type="term" value="C:eukaryotic translation elongation factor 1 complex"/>
    <property type="evidence" value="ECO:0007669"/>
    <property type="project" value="InterPro"/>
</dbReference>
<organism evidence="5 6">
    <name type="scientific">Dictyostelium firmibasis</name>
    <dbReference type="NCBI Taxonomy" id="79012"/>
    <lineage>
        <taxon>Eukaryota</taxon>
        <taxon>Amoebozoa</taxon>
        <taxon>Evosea</taxon>
        <taxon>Eumycetozoa</taxon>
        <taxon>Dictyostelia</taxon>
        <taxon>Dictyosteliales</taxon>
        <taxon>Dictyosteliaceae</taxon>
        <taxon>Dictyostelium</taxon>
    </lineage>
</organism>
<evidence type="ECO:0000256" key="2">
    <source>
        <dbReference type="ARBA" id="ARBA00022768"/>
    </source>
</evidence>
<sequence length="89" mass="9915">MTGKISIVFRVSPLDEETDIKEVESKVRSITKEGLLWGDSKIEPVFGDIKLLKILAVIDSSVSVEDIEQEISDFDDLVQSVTCENMSLI</sequence>
<dbReference type="Pfam" id="PF00736">
    <property type="entry name" value="EF1_GNE"/>
    <property type="match status" value="1"/>
</dbReference>
<dbReference type="AlphaFoldDB" id="A0AAN7Z4S8"/>
<dbReference type="GO" id="GO:0005829">
    <property type="term" value="C:cytosol"/>
    <property type="evidence" value="ECO:0007669"/>
    <property type="project" value="TreeGrafter"/>
</dbReference>
<dbReference type="CDD" id="cd00292">
    <property type="entry name" value="EF1B"/>
    <property type="match status" value="1"/>
</dbReference>
<gene>
    <name evidence="5" type="ORF">RB653_005757</name>
</gene>
<protein>
    <recommendedName>
        <fullName evidence="4">Translation elongation factor EF1B beta/delta subunit guanine nucleotide exchange domain-containing protein</fullName>
    </recommendedName>
</protein>
<keyword evidence="3" id="KW-0648">Protein biosynthesis</keyword>
<keyword evidence="6" id="KW-1185">Reference proteome</keyword>
<keyword evidence="2" id="KW-0251">Elongation factor</keyword>
<dbReference type="GO" id="GO:0003746">
    <property type="term" value="F:translation elongation factor activity"/>
    <property type="evidence" value="ECO:0007669"/>
    <property type="project" value="UniProtKB-KW"/>
</dbReference>
<proteinExistence type="inferred from homology"/>
<name>A0AAN7Z4S8_9MYCE</name>
<comment type="caution">
    <text evidence="5">The sequence shown here is derived from an EMBL/GenBank/DDBJ whole genome shotgun (WGS) entry which is preliminary data.</text>
</comment>
<evidence type="ECO:0000259" key="4">
    <source>
        <dbReference type="SMART" id="SM00888"/>
    </source>
</evidence>
<dbReference type="FunFam" id="3.30.70.60:FF:000001">
    <property type="entry name" value="Elongation factor 1-beta 1 like"/>
    <property type="match status" value="1"/>
</dbReference>